<comment type="caution">
    <text evidence="3">The sequence shown here is derived from an EMBL/GenBank/DDBJ whole genome shotgun (WGS) entry which is preliminary data.</text>
</comment>
<accession>A0AAN7DLI0</accession>
<sequence length="604" mass="69101">MLADHYQQEKENDILKDMYMYQDIIEQYHQDEDEQDDMSGVTVSQHLAPEQYLYEFPTKTCLKALAYLDSEEDEYSFFDESSFFTTDSSYTAIESVQQHHDGNDDHMNWNENTMLVDDGRLSPLQLPAQADIITNIRPRESFVNSSTQSDQPVGPSSFLSDVRKHHMYYHVTPARTTSYMRKGYSFTSEQEYCGHVPMMDSDSDNTTTTTKSSASSCIVLIKLNKHKQLPMASVQRCPTSLTYFASDEGYNDDEDDLFEGAEELESHCVFYPLSDDEEQDEDYAWTAKHQAAVKIQSLWRGYRSRCQNKQTFRNMRPEQRVLLNLANICSRLHRRRMNTVDEKLHQLEQRVRQETAMRMAFEKAMEDMTVLIDQQQKILYDRVEQEVHMRQLYEDKMNTALAQLQPLESRLRKEVNARSKMEEMMTRVLDQMHESETSRLEQAKQDAESRKLMQAKLDRAMEEMAILQKQTASTRSNSSITTTTTTTTTAAASGSRPTPSTVRRPTLKSSLPSTASSTKTSSTASFTITTTTNTKSSATPNTTSLRRSTRPSTTNTTKKSTSNLNILPERPSVVPSVRRPLLNSKTGSNTATTAPARRTFLSRT</sequence>
<keyword evidence="1" id="KW-0175">Coiled coil</keyword>
<protein>
    <submittedName>
        <fullName evidence="3">Uncharacterized protein</fullName>
    </submittedName>
</protein>
<dbReference type="GeneID" id="89952698"/>
<dbReference type="Pfam" id="PF00612">
    <property type="entry name" value="IQ"/>
    <property type="match status" value="1"/>
</dbReference>
<reference evidence="3 4" key="1">
    <citation type="submission" date="2022-11" db="EMBL/GenBank/DDBJ databases">
        <title>Mucor velutinosus strain NIH1002 WGS.</title>
        <authorList>
            <person name="Subramanian P."/>
            <person name="Mullikin J.C."/>
            <person name="Segre J.A."/>
            <person name="Zelazny A.M."/>
        </authorList>
    </citation>
    <scope>NUCLEOTIDE SEQUENCE [LARGE SCALE GENOMIC DNA]</scope>
    <source>
        <strain evidence="3 4">NIH1002</strain>
    </source>
</reference>
<dbReference type="Proteomes" id="UP001304243">
    <property type="component" value="Unassembled WGS sequence"/>
</dbReference>
<feature type="compositionally biased region" description="Polar residues" evidence="2">
    <location>
        <begin position="583"/>
        <end position="593"/>
    </location>
</feature>
<dbReference type="AlphaFoldDB" id="A0AAN7DLI0"/>
<evidence type="ECO:0000313" key="4">
    <source>
        <dbReference type="Proteomes" id="UP001304243"/>
    </source>
</evidence>
<proteinExistence type="predicted"/>
<organism evidence="3 4">
    <name type="scientific">Mucor velutinosus</name>
    <dbReference type="NCBI Taxonomy" id="708070"/>
    <lineage>
        <taxon>Eukaryota</taxon>
        <taxon>Fungi</taxon>
        <taxon>Fungi incertae sedis</taxon>
        <taxon>Mucoromycota</taxon>
        <taxon>Mucoromycotina</taxon>
        <taxon>Mucoromycetes</taxon>
        <taxon>Mucorales</taxon>
        <taxon>Mucorineae</taxon>
        <taxon>Mucoraceae</taxon>
        <taxon>Mucor</taxon>
    </lineage>
</organism>
<evidence type="ECO:0000313" key="3">
    <source>
        <dbReference type="EMBL" id="KAK4518789.1"/>
    </source>
</evidence>
<dbReference type="InterPro" id="IPR000048">
    <property type="entry name" value="IQ_motif_EF-hand-BS"/>
</dbReference>
<dbReference type="PROSITE" id="PS50096">
    <property type="entry name" value="IQ"/>
    <property type="match status" value="1"/>
</dbReference>
<gene>
    <name evidence="3" type="ORF">ATC70_009012</name>
</gene>
<evidence type="ECO:0000256" key="2">
    <source>
        <dbReference type="SAM" id="MobiDB-lite"/>
    </source>
</evidence>
<feature type="compositionally biased region" description="Low complexity" evidence="2">
    <location>
        <begin position="471"/>
        <end position="565"/>
    </location>
</feature>
<dbReference type="Gene3D" id="1.20.5.190">
    <property type="match status" value="1"/>
</dbReference>
<feature type="coiled-coil region" evidence="1">
    <location>
        <begin position="337"/>
        <end position="364"/>
    </location>
</feature>
<dbReference type="EMBL" id="JASEJX010000012">
    <property type="protein sequence ID" value="KAK4518789.1"/>
    <property type="molecule type" value="Genomic_DNA"/>
</dbReference>
<keyword evidence="4" id="KW-1185">Reference proteome</keyword>
<evidence type="ECO:0000256" key="1">
    <source>
        <dbReference type="SAM" id="Coils"/>
    </source>
</evidence>
<dbReference type="RefSeq" id="XP_064685455.1">
    <property type="nucleotide sequence ID" value="XM_064828253.1"/>
</dbReference>
<name>A0AAN7DLI0_9FUNG</name>
<dbReference type="CDD" id="cd23767">
    <property type="entry name" value="IQCD"/>
    <property type="match status" value="1"/>
</dbReference>
<feature type="region of interest" description="Disordered" evidence="2">
    <location>
        <begin position="468"/>
        <end position="604"/>
    </location>
</feature>